<feature type="chain" id="PRO_5040435126" evidence="2">
    <location>
        <begin position="20"/>
        <end position="60"/>
    </location>
</feature>
<sequence>MLFKHFLLNTLLALTSVTTLPNPGTVNYGLKARVDDGDPARLGDGQEFDPKTKQCKYPNG</sequence>
<comment type="caution">
    <text evidence="3">The sequence shown here is derived from an EMBL/GenBank/DDBJ whole genome shotgun (WGS) entry which is preliminary data.</text>
</comment>
<dbReference type="Proteomes" id="UP000738349">
    <property type="component" value="Unassembled WGS sequence"/>
</dbReference>
<feature type="region of interest" description="Disordered" evidence="1">
    <location>
        <begin position="39"/>
        <end position="60"/>
    </location>
</feature>
<evidence type="ECO:0000313" key="4">
    <source>
        <dbReference type="Proteomes" id="UP000738349"/>
    </source>
</evidence>
<dbReference type="OrthoDB" id="5083639at2759"/>
<organism evidence="3 4">
    <name type="scientific">Dactylonectria macrodidyma</name>
    <dbReference type="NCBI Taxonomy" id="307937"/>
    <lineage>
        <taxon>Eukaryota</taxon>
        <taxon>Fungi</taxon>
        <taxon>Dikarya</taxon>
        <taxon>Ascomycota</taxon>
        <taxon>Pezizomycotina</taxon>
        <taxon>Sordariomycetes</taxon>
        <taxon>Hypocreomycetidae</taxon>
        <taxon>Hypocreales</taxon>
        <taxon>Nectriaceae</taxon>
        <taxon>Dactylonectria</taxon>
    </lineage>
</organism>
<proteinExistence type="predicted"/>
<name>A0A9P9IDA2_9HYPO</name>
<gene>
    <name evidence="3" type="ORF">EDB81DRAFT_892791</name>
</gene>
<keyword evidence="4" id="KW-1185">Reference proteome</keyword>
<reference evidence="3" key="1">
    <citation type="journal article" date="2021" name="Nat. Commun.">
        <title>Genetic determinants of endophytism in the Arabidopsis root mycobiome.</title>
        <authorList>
            <person name="Mesny F."/>
            <person name="Miyauchi S."/>
            <person name="Thiergart T."/>
            <person name="Pickel B."/>
            <person name="Atanasova L."/>
            <person name="Karlsson M."/>
            <person name="Huettel B."/>
            <person name="Barry K.W."/>
            <person name="Haridas S."/>
            <person name="Chen C."/>
            <person name="Bauer D."/>
            <person name="Andreopoulos W."/>
            <person name="Pangilinan J."/>
            <person name="LaButti K."/>
            <person name="Riley R."/>
            <person name="Lipzen A."/>
            <person name="Clum A."/>
            <person name="Drula E."/>
            <person name="Henrissat B."/>
            <person name="Kohler A."/>
            <person name="Grigoriev I.V."/>
            <person name="Martin F.M."/>
            <person name="Hacquard S."/>
        </authorList>
    </citation>
    <scope>NUCLEOTIDE SEQUENCE</scope>
    <source>
        <strain evidence="3">MPI-CAGE-AT-0147</strain>
    </source>
</reference>
<accession>A0A9P9IDA2</accession>
<protein>
    <submittedName>
        <fullName evidence="3">Uncharacterized protein</fullName>
    </submittedName>
</protein>
<dbReference type="AlphaFoldDB" id="A0A9P9IDA2"/>
<evidence type="ECO:0000313" key="3">
    <source>
        <dbReference type="EMBL" id="KAH7115667.1"/>
    </source>
</evidence>
<evidence type="ECO:0000256" key="2">
    <source>
        <dbReference type="SAM" id="SignalP"/>
    </source>
</evidence>
<evidence type="ECO:0000256" key="1">
    <source>
        <dbReference type="SAM" id="MobiDB-lite"/>
    </source>
</evidence>
<feature type="signal peptide" evidence="2">
    <location>
        <begin position="1"/>
        <end position="19"/>
    </location>
</feature>
<keyword evidence="2" id="KW-0732">Signal</keyword>
<dbReference type="EMBL" id="JAGMUV010000030">
    <property type="protein sequence ID" value="KAH7115667.1"/>
    <property type="molecule type" value="Genomic_DNA"/>
</dbReference>